<dbReference type="CDD" id="cd00198">
    <property type="entry name" value="vWFA"/>
    <property type="match status" value="1"/>
</dbReference>
<sequence length="299" mass="31136">MISFGSFALLRPLWLLAPPALLLLLRVSQRRDASLGDWPRAFDAPLLAVLLRRQGGARETPRDGAVYWSVVLIALALSGPAVRSANGGQFRNLDAALIVLDVSRSENLPQVTATAQLILENSGARQKGLVLYAGDAYLASPLTDDGGALEALLFAVDDKTVPDGGARPDRALRFARGVLRDVGALSGDVALVSDGGGVDARAHAEAVTLAAEGHALNTVVVSGPAGATGRAEMAALAADGHGVTEDAARAATVALAIANRRIARVEQGARRALEWRDYGRLLLLLAAAPLLLTLRGARS</sequence>
<dbReference type="EMBL" id="BSEC01000001">
    <property type="protein sequence ID" value="GLI94115.1"/>
    <property type="molecule type" value="Genomic_DNA"/>
</dbReference>
<reference evidence="1" key="1">
    <citation type="journal article" date="2023" name="Int. J. Syst. Evol. Microbiol.">
        <title>Methylocystis iwaonis sp. nov., a type II methane-oxidizing bacterium from surface soil of a rice paddy field in Japan, and emended description of the genus Methylocystis (ex Whittenbury et al. 1970) Bowman et al. 1993.</title>
        <authorList>
            <person name="Kaise H."/>
            <person name="Sawadogo J.B."/>
            <person name="Alam M.S."/>
            <person name="Ueno C."/>
            <person name="Dianou D."/>
            <person name="Shinjo R."/>
            <person name="Asakawa S."/>
        </authorList>
    </citation>
    <scope>NUCLEOTIDE SEQUENCE</scope>
    <source>
        <strain evidence="1">LMG27198</strain>
    </source>
</reference>
<dbReference type="InterPro" id="IPR036465">
    <property type="entry name" value="vWFA_dom_sf"/>
</dbReference>
<evidence type="ECO:0000313" key="2">
    <source>
        <dbReference type="Proteomes" id="UP001144323"/>
    </source>
</evidence>
<keyword evidence="2" id="KW-1185">Reference proteome</keyword>
<accession>A0A9W6LSW3</accession>
<evidence type="ECO:0008006" key="3">
    <source>
        <dbReference type="Google" id="ProtNLM"/>
    </source>
</evidence>
<protein>
    <recommendedName>
        <fullName evidence="3">VWFA domain-containing protein</fullName>
    </recommendedName>
</protein>
<dbReference type="Proteomes" id="UP001144323">
    <property type="component" value="Unassembled WGS sequence"/>
</dbReference>
<organism evidence="1 2">
    <name type="scientific">Methylocystis echinoides</name>
    <dbReference type="NCBI Taxonomy" id="29468"/>
    <lineage>
        <taxon>Bacteria</taxon>
        <taxon>Pseudomonadati</taxon>
        <taxon>Pseudomonadota</taxon>
        <taxon>Alphaproteobacteria</taxon>
        <taxon>Hyphomicrobiales</taxon>
        <taxon>Methylocystaceae</taxon>
        <taxon>Methylocystis</taxon>
    </lineage>
</organism>
<proteinExistence type="predicted"/>
<evidence type="ECO:0000313" key="1">
    <source>
        <dbReference type="EMBL" id="GLI94115.1"/>
    </source>
</evidence>
<dbReference type="SUPFAM" id="SSF53300">
    <property type="entry name" value="vWA-like"/>
    <property type="match status" value="1"/>
</dbReference>
<dbReference type="RefSeq" id="WP_281804135.1">
    <property type="nucleotide sequence ID" value="NZ_BSEC01000001.1"/>
</dbReference>
<dbReference type="Gene3D" id="3.40.50.410">
    <property type="entry name" value="von Willebrand factor, type A domain"/>
    <property type="match status" value="1"/>
</dbReference>
<comment type="caution">
    <text evidence="1">The sequence shown here is derived from an EMBL/GenBank/DDBJ whole genome shotgun (WGS) entry which is preliminary data.</text>
</comment>
<gene>
    <name evidence="1" type="ORF">LMG27198_31070</name>
</gene>
<name>A0A9W6LSW3_9HYPH</name>
<dbReference type="AlphaFoldDB" id="A0A9W6LSW3"/>